<dbReference type="PROSITE" id="PS51257">
    <property type="entry name" value="PROKAR_LIPOPROTEIN"/>
    <property type="match status" value="1"/>
</dbReference>
<gene>
    <name evidence="2" type="ORF">SAMN06295910_2141</name>
</gene>
<protein>
    <recommendedName>
        <fullName evidence="4">Circumsporozoite protein</fullName>
    </recommendedName>
</protein>
<feature type="chain" id="PRO_5012304564" description="Circumsporozoite protein" evidence="1">
    <location>
        <begin position="18"/>
        <end position="89"/>
    </location>
</feature>
<keyword evidence="1" id="KW-0732">Signal</keyword>
<dbReference type="Proteomes" id="UP000192934">
    <property type="component" value="Chromosome I"/>
</dbReference>
<evidence type="ECO:0000256" key="1">
    <source>
        <dbReference type="SAM" id="SignalP"/>
    </source>
</evidence>
<dbReference type="EMBL" id="LT840185">
    <property type="protein sequence ID" value="SMF73440.1"/>
    <property type="molecule type" value="Genomic_DNA"/>
</dbReference>
<dbReference type="AlphaFoldDB" id="A0A1X7GR40"/>
<dbReference type="STRING" id="941907.SAMN06295910_2141"/>
<evidence type="ECO:0008006" key="4">
    <source>
        <dbReference type="Google" id="ProtNLM"/>
    </source>
</evidence>
<sequence length="89" mass="8866">MKTAATALAGASLLLLAACGGTEPATTNELDTLNATDEVLVPEDNLTDPALTDPALTDVNATVPDLNAVDTNAAADANLSADANLTNSQ</sequence>
<organism evidence="2 3">
    <name type="scientific">Allosphingosinicella indica</name>
    <dbReference type="NCBI Taxonomy" id="941907"/>
    <lineage>
        <taxon>Bacteria</taxon>
        <taxon>Pseudomonadati</taxon>
        <taxon>Pseudomonadota</taxon>
        <taxon>Alphaproteobacteria</taxon>
        <taxon>Sphingomonadales</taxon>
        <taxon>Sphingomonadaceae</taxon>
        <taxon>Allosphingosinicella</taxon>
    </lineage>
</organism>
<name>A0A1X7GR40_9SPHN</name>
<feature type="signal peptide" evidence="1">
    <location>
        <begin position="1"/>
        <end position="17"/>
    </location>
</feature>
<keyword evidence="3" id="KW-1185">Reference proteome</keyword>
<accession>A0A1X7GR40</accession>
<evidence type="ECO:0000313" key="2">
    <source>
        <dbReference type="EMBL" id="SMF73440.1"/>
    </source>
</evidence>
<dbReference type="RefSeq" id="WP_085218761.1">
    <property type="nucleotide sequence ID" value="NZ_LT840185.1"/>
</dbReference>
<proteinExistence type="predicted"/>
<reference evidence="3" key="1">
    <citation type="submission" date="2017-04" db="EMBL/GenBank/DDBJ databases">
        <authorList>
            <person name="Varghese N."/>
            <person name="Submissions S."/>
        </authorList>
    </citation>
    <scope>NUCLEOTIDE SEQUENCE [LARGE SCALE GENOMIC DNA]</scope>
    <source>
        <strain evidence="3">Dd16</strain>
    </source>
</reference>
<evidence type="ECO:0000313" key="3">
    <source>
        <dbReference type="Proteomes" id="UP000192934"/>
    </source>
</evidence>